<keyword evidence="4" id="KW-0677">Repeat</keyword>
<dbReference type="VEuPathDB" id="TrichDB:TVAG_493980"/>
<dbReference type="PANTHER" id="PTHR12442:SF26">
    <property type="entry name" value="CYTOPLASMIC DYNEIN 2 INTERMEDIATE CHAIN 2"/>
    <property type="match status" value="1"/>
</dbReference>
<accession>A2DQ29</accession>
<dbReference type="SMART" id="SM00320">
    <property type="entry name" value="WD40"/>
    <property type="match status" value="5"/>
</dbReference>
<dbReference type="STRING" id="5722.A2DQ29"/>
<dbReference type="GO" id="GO:0042073">
    <property type="term" value="P:intraciliary transport"/>
    <property type="evidence" value="ECO:0000318"/>
    <property type="project" value="GO_Central"/>
</dbReference>
<dbReference type="InParanoid" id="A2DQ29"/>
<keyword evidence="2" id="KW-0963">Cytoplasm</keyword>
<dbReference type="VEuPathDB" id="TrichDB:TVAGG3_0384940"/>
<evidence type="ECO:0000256" key="3">
    <source>
        <dbReference type="ARBA" id="ARBA00022574"/>
    </source>
</evidence>
<dbReference type="eggNOG" id="KOG1587">
    <property type="taxonomic scope" value="Eukaryota"/>
</dbReference>
<evidence type="ECO:0000256" key="1">
    <source>
        <dbReference type="ARBA" id="ARBA00004496"/>
    </source>
</evidence>
<proteinExistence type="predicted"/>
<dbReference type="SMR" id="A2DQ29"/>
<dbReference type="PANTHER" id="PTHR12442">
    <property type="entry name" value="DYNEIN INTERMEDIATE CHAIN"/>
    <property type="match status" value="1"/>
</dbReference>
<evidence type="ECO:0000313" key="6">
    <source>
        <dbReference type="Proteomes" id="UP000001542"/>
    </source>
</evidence>
<dbReference type="GO" id="GO:0097014">
    <property type="term" value="C:ciliary plasm"/>
    <property type="evidence" value="ECO:0000318"/>
    <property type="project" value="GO_Central"/>
</dbReference>
<keyword evidence="6" id="KW-1185">Reference proteome</keyword>
<evidence type="ECO:0000256" key="2">
    <source>
        <dbReference type="ARBA" id="ARBA00022490"/>
    </source>
</evidence>
<dbReference type="Pfam" id="PF00400">
    <property type="entry name" value="WD40"/>
    <property type="match status" value="1"/>
</dbReference>
<comment type="subcellular location">
    <subcellularLocation>
        <location evidence="1">Cytoplasm</location>
    </subcellularLocation>
</comment>
<dbReference type="GO" id="GO:0045504">
    <property type="term" value="F:dynein heavy chain binding"/>
    <property type="evidence" value="ECO:0000318"/>
    <property type="project" value="GO_Central"/>
</dbReference>
<reference evidence="5" key="1">
    <citation type="submission" date="2006-10" db="EMBL/GenBank/DDBJ databases">
        <authorList>
            <person name="Amadeo P."/>
            <person name="Zhao Q."/>
            <person name="Wortman J."/>
            <person name="Fraser-Liggett C."/>
            <person name="Carlton J."/>
        </authorList>
    </citation>
    <scope>NUCLEOTIDE SEQUENCE</scope>
    <source>
        <strain evidence="5">G3</strain>
    </source>
</reference>
<dbReference type="AlphaFoldDB" id="A2DQ29"/>
<dbReference type="InterPro" id="IPR015943">
    <property type="entry name" value="WD40/YVTN_repeat-like_dom_sf"/>
</dbReference>
<protein>
    <submittedName>
        <fullName evidence="5">Uncharacterized protein</fullName>
    </submittedName>
</protein>
<dbReference type="GO" id="GO:0005868">
    <property type="term" value="C:cytoplasmic dynein complex"/>
    <property type="evidence" value="ECO:0000318"/>
    <property type="project" value="GO_Central"/>
</dbReference>
<reference evidence="5" key="2">
    <citation type="journal article" date="2007" name="Science">
        <title>Draft genome sequence of the sexually transmitted pathogen Trichomonas vaginalis.</title>
        <authorList>
            <person name="Carlton J.M."/>
            <person name="Hirt R.P."/>
            <person name="Silva J.C."/>
            <person name="Delcher A.L."/>
            <person name="Schatz M."/>
            <person name="Zhao Q."/>
            <person name="Wortman J.R."/>
            <person name="Bidwell S.L."/>
            <person name="Alsmark U.C.M."/>
            <person name="Besteiro S."/>
            <person name="Sicheritz-Ponten T."/>
            <person name="Noel C.J."/>
            <person name="Dacks J.B."/>
            <person name="Foster P.G."/>
            <person name="Simillion C."/>
            <person name="Van de Peer Y."/>
            <person name="Miranda-Saavedra D."/>
            <person name="Barton G.J."/>
            <person name="Westrop G.D."/>
            <person name="Mueller S."/>
            <person name="Dessi D."/>
            <person name="Fiori P.L."/>
            <person name="Ren Q."/>
            <person name="Paulsen I."/>
            <person name="Zhang H."/>
            <person name="Bastida-Corcuera F.D."/>
            <person name="Simoes-Barbosa A."/>
            <person name="Brown M.T."/>
            <person name="Hayes R.D."/>
            <person name="Mukherjee M."/>
            <person name="Okumura C.Y."/>
            <person name="Schneider R."/>
            <person name="Smith A.J."/>
            <person name="Vanacova S."/>
            <person name="Villalvazo M."/>
            <person name="Haas B.J."/>
            <person name="Pertea M."/>
            <person name="Feldblyum T.V."/>
            <person name="Utterback T.R."/>
            <person name="Shu C.L."/>
            <person name="Osoegawa K."/>
            <person name="de Jong P.J."/>
            <person name="Hrdy I."/>
            <person name="Horvathova L."/>
            <person name="Zubacova Z."/>
            <person name="Dolezal P."/>
            <person name="Malik S.B."/>
            <person name="Logsdon J.M. Jr."/>
            <person name="Henze K."/>
            <person name="Gupta A."/>
            <person name="Wang C.C."/>
            <person name="Dunne R.L."/>
            <person name="Upcroft J.A."/>
            <person name="Upcroft P."/>
            <person name="White O."/>
            <person name="Salzberg S.L."/>
            <person name="Tang P."/>
            <person name="Chiu C.-H."/>
            <person name="Lee Y.-S."/>
            <person name="Embley T.M."/>
            <person name="Coombs G.H."/>
            <person name="Mottram J.C."/>
            <person name="Tachezy J."/>
            <person name="Fraser-Liggett C.M."/>
            <person name="Johnson P.J."/>
        </authorList>
    </citation>
    <scope>NUCLEOTIDE SEQUENCE [LARGE SCALE GENOMIC DNA]</scope>
    <source>
        <strain evidence="5">G3</strain>
    </source>
</reference>
<organism evidence="5 6">
    <name type="scientific">Trichomonas vaginalis (strain ATCC PRA-98 / G3)</name>
    <dbReference type="NCBI Taxonomy" id="412133"/>
    <lineage>
        <taxon>Eukaryota</taxon>
        <taxon>Metamonada</taxon>
        <taxon>Parabasalia</taxon>
        <taxon>Trichomonadida</taxon>
        <taxon>Trichomonadidae</taxon>
        <taxon>Trichomonas</taxon>
    </lineage>
</organism>
<dbReference type="OMA" id="WITERNT"/>
<dbReference type="RefSeq" id="XP_001329591.1">
    <property type="nucleotide sequence ID" value="XM_001329556.1"/>
</dbReference>
<dbReference type="Gene3D" id="2.130.10.10">
    <property type="entry name" value="YVTN repeat-like/Quinoprotein amine dehydrogenase"/>
    <property type="match status" value="1"/>
</dbReference>
<name>A2DQ29_TRIV3</name>
<gene>
    <name evidence="5" type="ORF">TVAG_493980</name>
</gene>
<dbReference type="InterPro" id="IPR036322">
    <property type="entry name" value="WD40_repeat_dom_sf"/>
</dbReference>
<evidence type="ECO:0000256" key="4">
    <source>
        <dbReference type="ARBA" id="ARBA00022737"/>
    </source>
</evidence>
<dbReference type="InterPro" id="IPR050687">
    <property type="entry name" value="Dynein_IC"/>
</dbReference>
<dbReference type="OrthoDB" id="445052at2759"/>
<dbReference type="KEGG" id="tva:4775470"/>
<keyword evidence="3" id="KW-0853">WD repeat</keyword>
<dbReference type="InterPro" id="IPR001680">
    <property type="entry name" value="WD40_rpt"/>
</dbReference>
<evidence type="ECO:0000313" key="5">
    <source>
        <dbReference type="EMBL" id="EAY17456.1"/>
    </source>
</evidence>
<dbReference type="SUPFAM" id="SSF50978">
    <property type="entry name" value="WD40 repeat-like"/>
    <property type="match status" value="1"/>
</dbReference>
<dbReference type="GO" id="GO:0045503">
    <property type="term" value="F:dynein light chain binding"/>
    <property type="evidence" value="ECO:0000318"/>
    <property type="project" value="GO_Central"/>
</dbReference>
<dbReference type="EMBL" id="DS113230">
    <property type="protein sequence ID" value="EAY17456.1"/>
    <property type="molecule type" value="Genomic_DNA"/>
</dbReference>
<dbReference type="Proteomes" id="UP000001542">
    <property type="component" value="Unassembled WGS sequence"/>
</dbReference>
<sequence length="458" mass="49325">MSHQFTDSPTEVTNFDRTSNVASTKSSLVTVEVQTGEEFLPKKVDQVTTTADNRTDVATAALKLKLETVEVNPQEIQKFLAKVTPIMLKELQPNPAYQYLEKRSSSGKMDVVNQVETDSQYTVSEICCNCTGATYAVALKMQNHYGFCRHSSQLFLVPAAGGQPKTFPLDSCATALAYHPHYPAIIAIGHHTGEITIIKSEEVWATTKLGEQHTSEIVSLDWITERNTVTAFVSASLDGLICVWTLKGRNTATKVLERVSTSKVFDKNGSITSLAVIPGSCDAYVGLFSGMVVRIPLPYESNLIAHERQFYEGHTGPVPAIAICPVAPGLFVSAGTDESIQLRNAVSRAPLYNIDAAGGRPLTDIKWSPFSPSIFAAIAEDKLVIVDLAVSTSIPVATLDIQGAHKVAWNLSVPGTLAVGTNDGKVAMVHCTDGTLDQKPGANMVVGELEAQAKFAEQ</sequence>